<dbReference type="SUPFAM" id="SSF46785">
    <property type="entry name" value="Winged helix' DNA-binding domain"/>
    <property type="match status" value="1"/>
</dbReference>
<protein>
    <submittedName>
        <fullName evidence="5">Winged helix-turn-helix transcriptional regulator</fullName>
    </submittedName>
</protein>
<sequence>MDQDLENIKVTLDVVCGKWKAVILLKLYEGNLRFGEIKRSIPLIKHQTLIKQLKELEQDGLLTKTTYPDVPPKVEYSLTEYGRHLKPLLDMMVEWGEVHSDQKTTS</sequence>
<evidence type="ECO:0000313" key="6">
    <source>
        <dbReference type="Proteomes" id="UP001597452"/>
    </source>
</evidence>
<dbReference type="PANTHER" id="PTHR33204:SF29">
    <property type="entry name" value="TRANSCRIPTIONAL REGULATOR"/>
    <property type="match status" value="1"/>
</dbReference>
<dbReference type="Pfam" id="PF01638">
    <property type="entry name" value="HxlR"/>
    <property type="match status" value="1"/>
</dbReference>
<evidence type="ECO:0000256" key="2">
    <source>
        <dbReference type="ARBA" id="ARBA00023125"/>
    </source>
</evidence>
<keyword evidence="1" id="KW-0805">Transcription regulation</keyword>
<dbReference type="Proteomes" id="UP001597452">
    <property type="component" value="Unassembled WGS sequence"/>
</dbReference>
<evidence type="ECO:0000256" key="1">
    <source>
        <dbReference type="ARBA" id="ARBA00023015"/>
    </source>
</evidence>
<keyword evidence="6" id="KW-1185">Reference proteome</keyword>
<name>A0ABW5QE32_9BACI</name>
<dbReference type="Gene3D" id="1.10.10.10">
    <property type="entry name" value="Winged helix-like DNA-binding domain superfamily/Winged helix DNA-binding domain"/>
    <property type="match status" value="1"/>
</dbReference>
<gene>
    <name evidence="5" type="ORF">ACFSW4_13970</name>
</gene>
<dbReference type="InterPro" id="IPR002577">
    <property type="entry name" value="HTH_HxlR"/>
</dbReference>
<reference evidence="6" key="1">
    <citation type="journal article" date="2019" name="Int. J. Syst. Evol. Microbiol.">
        <title>The Global Catalogue of Microorganisms (GCM) 10K type strain sequencing project: providing services to taxonomists for standard genome sequencing and annotation.</title>
        <authorList>
            <consortium name="The Broad Institute Genomics Platform"/>
            <consortium name="The Broad Institute Genome Sequencing Center for Infectious Disease"/>
            <person name="Wu L."/>
            <person name="Ma J."/>
        </authorList>
    </citation>
    <scope>NUCLEOTIDE SEQUENCE [LARGE SCALE GENOMIC DNA]</scope>
    <source>
        <strain evidence="6">TISTR 1571</strain>
    </source>
</reference>
<keyword evidence="3" id="KW-0804">Transcription</keyword>
<dbReference type="PROSITE" id="PS51118">
    <property type="entry name" value="HTH_HXLR"/>
    <property type="match status" value="1"/>
</dbReference>
<feature type="domain" description="HTH hxlR-type" evidence="4">
    <location>
        <begin position="5"/>
        <end position="104"/>
    </location>
</feature>
<keyword evidence="2" id="KW-0238">DNA-binding</keyword>
<dbReference type="PANTHER" id="PTHR33204">
    <property type="entry name" value="TRANSCRIPTIONAL REGULATOR, MARR FAMILY"/>
    <property type="match status" value="1"/>
</dbReference>
<evidence type="ECO:0000256" key="3">
    <source>
        <dbReference type="ARBA" id="ARBA00023163"/>
    </source>
</evidence>
<accession>A0ABW5QE32</accession>
<evidence type="ECO:0000313" key="5">
    <source>
        <dbReference type="EMBL" id="MFD2639972.1"/>
    </source>
</evidence>
<proteinExistence type="predicted"/>
<organism evidence="5 6">
    <name type="scientific">Piscibacillus salipiscarius</name>
    <dbReference type="NCBI Taxonomy" id="299480"/>
    <lineage>
        <taxon>Bacteria</taxon>
        <taxon>Bacillati</taxon>
        <taxon>Bacillota</taxon>
        <taxon>Bacilli</taxon>
        <taxon>Bacillales</taxon>
        <taxon>Bacillaceae</taxon>
        <taxon>Piscibacillus</taxon>
    </lineage>
</organism>
<dbReference type="RefSeq" id="WP_054754159.1">
    <property type="nucleotide sequence ID" value="NZ_JBHUMZ010000049.1"/>
</dbReference>
<evidence type="ECO:0000259" key="4">
    <source>
        <dbReference type="PROSITE" id="PS51118"/>
    </source>
</evidence>
<dbReference type="EMBL" id="JBHUMZ010000049">
    <property type="protein sequence ID" value="MFD2639972.1"/>
    <property type="molecule type" value="Genomic_DNA"/>
</dbReference>
<dbReference type="InterPro" id="IPR036388">
    <property type="entry name" value="WH-like_DNA-bd_sf"/>
</dbReference>
<dbReference type="InterPro" id="IPR036390">
    <property type="entry name" value="WH_DNA-bd_sf"/>
</dbReference>
<comment type="caution">
    <text evidence="5">The sequence shown here is derived from an EMBL/GenBank/DDBJ whole genome shotgun (WGS) entry which is preliminary data.</text>
</comment>